<keyword evidence="5" id="KW-0614">Plasmid</keyword>
<dbReference type="AlphaFoldDB" id="F8JKA0"/>
<dbReference type="KEGG" id="sct:SCAT_p1379"/>
<dbReference type="OrthoDB" id="3567645at2"/>
<protein>
    <submittedName>
        <fullName evidence="5">Transcriptional regulator NanR</fullName>
    </submittedName>
</protein>
<gene>
    <name evidence="5" type="ordered locus">SCATT_p03470</name>
</gene>
<dbReference type="InterPro" id="IPR011711">
    <property type="entry name" value="GntR_C"/>
</dbReference>
<dbReference type="Gene3D" id="1.20.120.530">
    <property type="entry name" value="GntR ligand-binding domain-like"/>
    <property type="match status" value="1"/>
</dbReference>
<dbReference type="InterPro" id="IPR000524">
    <property type="entry name" value="Tscrpt_reg_HTH_GntR"/>
</dbReference>
<feature type="domain" description="HTH gntR-type" evidence="4">
    <location>
        <begin position="15"/>
        <end position="85"/>
    </location>
</feature>
<dbReference type="PRINTS" id="PR00035">
    <property type="entry name" value="HTHGNTR"/>
</dbReference>
<geneLocation type="plasmid" evidence="5 6">
    <name>pSCATT</name>
</geneLocation>
<dbReference type="GO" id="GO:0003700">
    <property type="term" value="F:DNA-binding transcription factor activity"/>
    <property type="evidence" value="ECO:0007669"/>
    <property type="project" value="InterPro"/>
</dbReference>
<keyword evidence="1" id="KW-0805">Transcription regulation</keyword>
<name>F8JKA0_STREN</name>
<organism evidence="5 6">
    <name type="scientific">Streptantibioticus cattleyicolor (strain ATCC 35852 / DSM 46488 / JCM 4925 / NBRC 14057 / NRRL 8057)</name>
    <name type="common">Streptomyces cattleya</name>
    <dbReference type="NCBI Taxonomy" id="1003195"/>
    <lineage>
        <taxon>Bacteria</taxon>
        <taxon>Bacillati</taxon>
        <taxon>Actinomycetota</taxon>
        <taxon>Actinomycetes</taxon>
        <taxon>Kitasatosporales</taxon>
        <taxon>Streptomycetaceae</taxon>
        <taxon>Streptantibioticus</taxon>
    </lineage>
</organism>
<dbReference type="PROSITE" id="PS50949">
    <property type="entry name" value="HTH_GNTR"/>
    <property type="match status" value="1"/>
</dbReference>
<dbReference type="EMBL" id="CP003229">
    <property type="protein sequence ID" value="AEW98540.1"/>
    <property type="molecule type" value="Genomic_DNA"/>
</dbReference>
<evidence type="ECO:0000256" key="3">
    <source>
        <dbReference type="ARBA" id="ARBA00023163"/>
    </source>
</evidence>
<evidence type="ECO:0000313" key="6">
    <source>
        <dbReference type="Proteomes" id="UP000007842"/>
    </source>
</evidence>
<dbReference type="SMART" id="SM00895">
    <property type="entry name" value="FCD"/>
    <property type="match status" value="1"/>
</dbReference>
<dbReference type="Proteomes" id="UP000007842">
    <property type="component" value="Plasmid pSCATT"/>
</dbReference>
<dbReference type="KEGG" id="scy:SCATT_p03470"/>
<dbReference type="Gene3D" id="1.10.10.10">
    <property type="entry name" value="Winged helix-like DNA-binding domain superfamily/Winged helix DNA-binding domain"/>
    <property type="match status" value="1"/>
</dbReference>
<keyword evidence="2" id="KW-0238">DNA-binding</keyword>
<reference evidence="6" key="1">
    <citation type="submission" date="2011-12" db="EMBL/GenBank/DDBJ databases">
        <title>Complete genome sequence of Streptomyces cattleya strain DSM 46488.</title>
        <authorList>
            <person name="Ou H.-Y."/>
            <person name="Li P."/>
            <person name="Zhao C."/>
            <person name="O'Hagan D."/>
            <person name="Deng Z."/>
        </authorList>
    </citation>
    <scope>NUCLEOTIDE SEQUENCE [LARGE SCALE GENOMIC DNA]</scope>
    <source>
        <strain evidence="6">ATCC 35852 / DSM 46488 / JCM 4925 / NBRC 14057 / NRRL 8057</strain>
        <plasmid evidence="6">Plasmid pSCATT</plasmid>
    </source>
</reference>
<sequence length="237" mass="25154">MSDKATPAPAAPAPVTGERWSPDHLIRHLCETIRTVGVGNRLPSERALAERLDVSRTALRDRIQLLEGLGILRRVPGSGTYVQALDSSGLALVLELAVAACGLTATDLLSVRAALERQAAIELAAAGDPGRLTPVRAALEAMETAVTAEENDTADREFHDALLCAAGNPALSFFADALRRPLRELTTERNAAVNRLPDNRSRMTAAHRTLYRAVAAGNPAEASSALDETFRAPHGNG</sequence>
<dbReference type="SUPFAM" id="SSF48008">
    <property type="entry name" value="GntR ligand-binding domain-like"/>
    <property type="match status" value="1"/>
</dbReference>
<accession>G8XFG9</accession>
<evidence type="ECO:0000256" key="2">
    <source>
        <dbReference type="ARBA" id="ARBA00023125"/>
    </source>
</evidence>
<keyword evidence="6" id="KW-1185">Reference proteome</keyword>
<dbReference type="PANTHER" id="PTHR43537">
    <property type="entry name" value="TRANSCRIPTIONAL REGULATOR, GNTR FAMILY"/>
    <property type="match status" value="1"/>
</dbReference>
<dbReference type="InterPro" id="IPR036390">
    <property type="entry name" value="WH_DNA-bd_sf"/>
</dbReference>
<dbReference type="InterPro" id="IPR008920">
    <property type="entry name" value="TF_FadR/GntR_C"/>
</dbReference>
<keyword evidence="3" id="KW-0804">Transcription</keyword>
<dbReference type="GO" id="GO:0003677">
    <property type="term" value="F:DNA binding"/>
    <property type="evidence" value="ECO:0007669"/>
    <property type="project" value="UniProtKB-KW"/>
</dbReference>
<evidence type="ECO:0000259" key="4">
    <source>
        <dbReference type="PROSITE" id="PS50949"/>
    </source>
</evidence>
<dbReference type="CDD" id="cd07377">
    <property type="entry name" value="WHTH_GntR"/>
    <property type="match status" value="1"/>
</dbReference>
<dbReference type="PANTHER" id="PTHR43537:SF44">
    <property type="entry name" value="GNTR FAMILY REGULATORY PROTEIN"/>
    <property type="match status" value="1"/>
</dbReference>
<dbReference type="HOGENOM" id="CLU_017584_9_0_11"/>
<dbReference type="RefSeq" id="WP_014151826.1">
    <property type="nucleotide sequence ID" value="NC_016113.1"/>
</dbReference>
<dbReference type="SUPFAM" id="SSF46785">
    <property type="entry name" value="Winged helix' DNA-binding domain"/>
    <property type="match status" value="1"/>
</dbReference>
<dbReference type="PATRIC" id="fig|1003195.11.peg.1335"/>
<dbReference type="Pfam" id="PF07729">
    <property type="entry name" value="FCD"/>
    <property type="match status" value="1"/>
</dbReference>
<evidence type="ECO:0000256" key="1">
    <source>
        <dbReference type="ARBA" id="ARBA00023015"/>
    </source>
</evidence>
<dbReference type="Pfam" id="PF00392">
    <property type="entry name" value="GntR"/>
    <property type="match status" value="1"/>
</dbReference>
<dbReference type="InterPro" id="IPR036388">
    <property type="entry name" value="WH-like_DNA-bd_sf"/>
</dbReference>
<evidence type="ECO:0000313" key="5">
    <source>
        <dbReference type="EMBL" id="AEW98540.1"/>
    </source>
</evidence>
<proteinExistence type="predicted"/>
<accession>F8JKA0</accession>
<dbReference type="SMART" id="SM00345">
    <property type="entry name" value="HTH_GNTR"/>
    <property type="match status" value="1"/>
</dbReference>